<accession>A0A182NB31</accession>
<dbReference type="EnsemblMetazoa" id="ADIR004857-RA">
    <property type="protein sequence ID" value="ADIR004857-PA"/>
    <property type="gene ID" value="ADIR004857"/>
</dbReference>
<dbReference type="Proteomes" id="UP000075884">
    <property type="component" value="Unassembled WGS sequence"/>
</dbReference>
<evidence type="ECO:0000256" key="1">
    <source>
        <dbReference type="SAM" id="Coils"/>
    </source>
</evidence>
<evidence type="ECO:0000313" key="4">
    <source>
        <dbReference type="Proteomes" id="UP000075884"/>
    </source>
</evidence>
<dbReference type="PANTHER" id="PTHR24110">
    <property type="entry name" value="CENTROSOMAL PROTEIN OF 78 KDA"/>
    <property type="match status" value="1"/>
</dbReference>
<dbReference type="PRINTS" id="PR02062">
    <property type="entry name" value="CENTROSOME78"/>
</dbReference>
<organism evidence="3 4">
    <name type="scientific">Anopheles dirus</name>
    <dbReference type="NCBI Taxonomy" id="7168"/>
    <lineage>
        <taxon>Eukaryota</taxon>
        <taxon>Metazoa</taxon>
        <taxon>Ecdysozoa</taxon>
        <taxon>Arthropoda</taxon>
        <taxon>Hexapoda</taxon>
        <taxon>Insecta</taxon>
        <taxon>Pterygota</taxon>
        <taxon>Neoptera</taxon>
        <taxon>Endopterygota</taxon>
        <taxon>Diptera</taxon>
        <taxon>Nematocera</taxon>
        <taxon>Culicoidea</taxon>
        <taxon>Culicidae</taxon>
        <taxon>Anophelinae</taxon>
        <taxon>Anopheles</taxon>
    </lineage>
</organism>
<sequence>MSSETNSSKAKASGSNERRNRQRAKDFHHRYLALCRSKNFQPLPEVVKSKQKGRALLDVYGDRFQGYDWQLIVDALREDRSLRFLALRMRKTYTEGNDCSAPQRFLEGNGSEKPGLLDKRLFKQLVDTLTVFLRTNPAVENFILEGFSMAGVRLGTLVTGLHQNTSLTELNLARCSIGDAGCELLCSEVKFLPNLQVLNLTACQLTVKGCQAIADVIKFQKMQRYATSWEMSLRYGDIKEDNLMGLRYLYLSHNPTIGDDGLLELTDVLKEDAWVLQVHVCNCGLTDSGAQFLIECLNLNNTIEKFDISDNNKISNEACLEILVKLGAKLGDDNSDASSPGGKKGPKTLAGLREHCEFLEMQLDTERNRNTELESLVAQLQLQIGEYAEQMNELNRELSVLIKARNDLLEKVKKLESKLSKKADGGILRKSHSVAFAQSNQHAMEQLLATISKSVADVKFGETGEQLELPSAASTGQVIEAIERSNGGCGDGVAKDVGRCLKRKRDH</sequence>
<dbReference type="VEuPathDB" id="VectorBase:ADIR004857"/>
<dbReference type="SUPFAM" id="SSF52047">
    <property type="entry name" value="RNI-like"/>
    <property type="match status" value="1"/>
</dbReference>
<dbReference type="AlphaFoldDB" id="A0A182NB31"/>
<dbReference type="STRING" id="7168.A0A182NB31"/>
<reference evidence="4" key="1">
    <citation type="submission" date="2013-03" db="EMBL/GenBank/DDBJ databases">
        <title>The Genome Sequence of Anopheles dirus WRAIR2.</title>
        <authorList>
            <consortium name="The Broad Institute Genomics Platform"/>
            <person name="Neafsey D.E."/>
            <person name="Walton C."/>
            <person name="Walker B."/>
            <person name="Young S.K."/>
            <person name="Zeng Q."/>
            <person name="Gargeya S."/>
            <person name="Fitzgerald M."/>
            <person name="Haas B."/>
            <person name="Abouelleil A."/>
            <person name="Allen A.W."/>
            <person name="Alvarado L."/>
            <person name="Arachchi H.M."/>
            <person name="Berlin A.M."/>
            <person name="Chapman S.B."/>
            <person name="Gainer-Dewar J."/>
            <person name="Goldberg J."/>
            <person name="Griggs A."/>
            <person name="Gujja S."/>
            <person name="Hansen M."/>
            <person name="Howarth C."/>
            <person name="Imamovic A."/>
            <person name="Ireland A."/>
            <person name="Larimer J."/>
            <person name="McCowan C."/>
            <person name="Murphy C."/>
            <person name="Pearson M."/>
            <person name="Poon T.W."/>
            <person name="Priest M."/>
            <person name="Roberts A."/>
            <person name="Saif S."/>
            <person name="Shea T."/>
            <person name="Sisk P."/>
            <person name="Sykes S."/>
            <person name="Wortman J."/>
            <person name="Nusbaum C."/>
            <person name="Birren B."/>
        </authorList>
    </citation>
    <scope>NUCLEOTIDE SEQUENCE [LARGE SCALE GENOMIC DNA]</scope>
    <source>
        <strain evidence="4">WRAIR2</strain>
    </source>
</reference>
<reference evidence="3" key="2">
    <citation type="submission" date="2020-05" db="UniProtKB">
        <authorList>
            <consortium name="EnsemblMetazoa"/>
        </authorList>
    </citation>
    <scope>IDENTIFICATION</scope>
    <source>
        <strain evidence="3">WRAIR2</strain>
    </source>
</reference>
<proteinExistence type="predicted"/>
<name>A0A182NB31_9DIPT</name>
<feature type="coiled-coil region" evidence="1">
    <location>
        <begin position="349"/>
        <end position="418"/>
    </location>
</feature>
<dbReference type="Gene3D" id="3.80.10.10">
    <property type="entry name" value="Ribonuclease Inhibitor"/>
    <property type="match status" value="2"/>
</dbReference>
<evidence type="ECO:0000313" key="3">
    <source>
        <dbReference type="EnsemblMetazoa" id="ADIR004857-PA"/>
    </source>
</evidence>
<dbReference type="GO" id="GO:0005813">
    <property type="term" value="C:centrosome"/>
    <property type="evidence" value="ECO:0007669"/>
    <property type="project" value="TreeGrafter"/>
</dbReference>
<dbReference type="InterPro" id="IPR032675">
    <property type="entry name" value="LRR_dom_sf"/>
</dbReference>
<dbReference type="PANTHER" id="PTHR24110:SF3">
    <property type="entry name" value="CENTROSOMAL PROTEIN OF 78 KDA"/>
    <property type="match status" value="1"/>
</dbReference>
<feature type="compositionally biased region" description="Polar residues" evidence="2">
    <location>
        <begin position="1"/>
        <end position="15"/>
    </location>
</feature>
<dbReference type="InterPro" id="IPR026212">
    <property type="entry name" value="Cep78"/>
</dbReference>
<evidence type="ECO:0000256" key="2">
    <source>
        <dbReference type="SAM" id="MobiDB-lite"/>
    </source>
</evidence>
<dbReference type="SMART" id="SM00367">
    <property type="entry name" value="LRR_CC"/>
    <property type="match status" value="4"/>
</dbReference>
<dbReference type="GO" id="GO:0044782">
    <property type="term" value="P:cilium organization"/>
    <property type="evidence" value="ECO:0007669"/>
    <property type="project" value="TreeGrafter"/>
</dbReference>
<dbReference type="InterPro" id="IPR001611">
    <property type="entry name" value="Leu-rich_rpt"/>
</dbReference>
<dbReference type="SMART" id="SM00368">
    <property type="entry name" value="LRR_RI"/>
    <property type="match status" value="3"/>
</dbReference>
<keyword evidence="4" id="KW-1185">Reference proteome</keyword>
<dbReference type="Pfam" id="PF13516">
    <property type="entry name" value="LRR_6"/>
    <property type="match status" value="3"/>
</dbReference>
<feature type="region of interest" description="Disordered" evidence="2">
    <location>
        <begin position="1"/>
        <end position="23"/>
    </location>
</feature>
<protein>
    <submittedName>
        <fullName evidence="3">Uncharacterized protein</fullName>
    </submittedName>
</protein>
<keyword evidence="1" id="KW-0175">Coiled coil</keyword>
<dbReference type="GO" id="GO:0036064">
    <property type="term" value="C:ciliary basal body"/>
    <property type="evidence" value="ECO:0007669"/>
    <property type="project" value="TreeGrafter"/>
</dbReference>
<dbReference type="InterPro" id="IPR006553">
    <property type="entry name" value="Leu-rich_rpt_Cys-con_subtyp"/>
</dbReference>